<evidence type="ECO:0000256" key="6">
    <source>
        <dbReference type="PROSITE-ProRule" id="PRU01282"/>
    </source>
</evidence>
<name>A0A4Q7V4S0_9BURK</name>
<dbReference type="InterPro" id="IPR036249">
    <property type="entry name" value="Thioredoxin-like_sf"/>
</dbReference>
<dbReference type="GO" id="GO:0008794">
    <property type="term" value="F:arsenate reductase (glutaredoxin) activity"/>
    <property type="evidence" value="ECO:0007669"/>
    <property type="project" value="UniProtKB-UniRule"/>
</dbReference>
<evidence type="ECO:0000256" key="7">
    <source>
        <dbReference type="RuleBase" id="RU362029"/>
    </source>
</evidence>
<comment type="caution">
    <text evidence="8">The sequence shown here is derived from an EMBL/GenBank/DDBJ whole genome shotgun (WGS) entry which is preliminary data.</text>
</comment>
<gene>
    <name evidence="8" type="ORF">EV681_4271</name>
</gene>
<dbReference type="CDD" id="cd03034">
    <property type="entry name" value="ArsC_ArsC"/>
    <property type="match status" value="1"/>
</dbReference>
<evidence type="ECO:0000313" key="9">
    <source>
        <dbReference type="Proteomes" id="UP000293398"/>
    </source>
</evidence>
<dbReference type="PROSITE" id="PS51353">
    <property type="entry name" value="ARSC"/>
    <property type="match status" value="1"/>
</dbReference>
<dbReference type="EMBL" id="SHKO01000005">
    <property type="protein sequence ID" value="RZT91516.1"/>
    <property type="molecule type" value="Genomic_DNA"/>
</dbReference>
<keyword evidence="3 7" id="KW-0560">Oxidoreductase</keyword>
<dbReference type="OrthoDB" id="9790554at2"/>
<comment type="catalytic activity">
    <reaction evidence="7">
        <text>[glutaredoxin]-dithiol + arsenate + glutathione + H(+) = glutathionyl-S-S-[glutaredoxin] + arsenite + H2O</text>
        <dbReference type="Rhea" id="RHEA:22016"/>
        <dbReference type="Rhea" id="RHEA-COMP:10729"/>
        <dbReference type="Rhea" id="RHEA-COMP:17668"/>
        <dbReference type="ChEBI" id="CHEBI:15377"/>
        <dbReference type="ChEBI" id="CHEBI:15378"/>
        <dbReference type="ChEBI" id="CHEBI:29242"/>
        <dbReference type="ChEBI" id="CHEBI:29950"/>
        <dbReference type="ChEBI" id="CHEBI:48597"/>
        <dbReference type="ChEBI" id="CHEBI:57925"/>
        <dbReference type="ChEBI" id="CHEBI:146199"/>
        <dbReference type="EC" id="1.20.4.1"/>
    </reaction>
</comment>
<sequence length="142" mass="15743">MDITIYHNTRCGTSRTTLALIRNTGVEPNIIEYLHNPPSRQELTAIIEKAGISVRDAVRQKEMLFKELGLDDPAVSDDRLLDAMIEYPILINRPFVITPKGARLCRPSELVLDILPLPQKGALNRDDGTPLIDALGQKVTSA</sequence>
<evidence type="ECO:0000256" key="2">
    <source>
        <dbReference type="ARBA" id="ARBA00022849"/>
    </source>
</evidence>
<dbReference type="InterPro" id="IPR006660">
    <property type="entry name" value="Arsenate_reductase-like"/>
</dbReference>
<evidence type="ECO:0000256" key="4">
    <source>
        <dbReference type="ARBA" id="ARBA00038969"/>
    </source>
</evidence>
<organism evidence="8 9">
    <name type="scientific">Advenella incenata</name>
    <dbReference type="NCBI Taxonomy" id="267800"/>
    <lineage>
        <taxon>Bacteria</taxon>
        <taxon>Pseudomonadati</taxon>
        <taxon>Pseudomonadota</taxon>
        <taxon>Betaproteobacteria</taxon>
        <taxon>Burkholderiales</taxon>
        <taxon>Alcaligenaceae</taxon>
    </lineage>
</organism>
<dbReference type="InterPro" id="IPR006659">
    <property type="entry name" value="Arsenate_reductase"/>
</dbReference>
<dbReference type="EC" id="1.20.4.1" evidence="4 7"/>
<reference evidence="8 9" key="1">
    <citation type="submission" date="2019-02" db="EMBL/GenBank/DDBJ databases">
        <title>Genomic Encyclopedia of Type Strains, Phase IV (KMG-IV): sequencing the most valuable type-strain genomes for metagenomic binning, comparative biology and taxonomic classification.</title>
        <authorList>
            <person name="Goeker M."/>
        </authorList>
    </citation>
    <scope>NUCLEOTIDE SEQUENCE [LARGE SCALE GENOMIC DNA]</scope>
    <source>
        <strain evidence="8 9">DSM 23814</strain>
    </source>
</reference>
<dbReference type="GO" id="GO:0046685">
    <property type="term" value="P:response to arsenic-containing substance"/>
    <property type="evidence" value="ECO:0007669"/>
    <property type="project" value="UniProtKB-KW"/>
</dbReference>
<dbReference type="Proteomes" id="UP000293398">
    <property type="component" value="Unassembled WGS sequence"/>
</dbReference>
<dbReference type="SUPFAM" id="SSF52833">
    <property type="entry name" value="Thioredoxin-like"/>
    <property type="match status" value="1"/>
</dbReference>
<dbReference type="PANTHER" id="PTHR30041:SF5">
    <property type="entry name" value="ARSENATE REDUCTASE-RELATED"/>
    <property type="match status" value="1"/>
</dbReference>
<dbReference type="Gene3D" id="3.40.30.10">
    <property type="entry name" value="Glutaredoxin"/>
    <property type="match status" value="1"/>
</dbReference>
<dbReference type="AlphaFoldDB" id="A0A4Q7V4S0"/>
<evidence type="ECO:0000256" key="1">
    <source>
        <dbReference type="ARBA" id="ARBA00007198"/>
    </source>
</evidence>
<evidence type="ECO:0000256" key="3">
    <source>
        <dbReference type="ARBA" id="ARBA00023002"/>
    </source>
</evidence>
<evidence type="ECO:0000313" key="8">
    <source>
        <dbReference type="EMBL" id="RZT91516.1"/>
    </source>
</evidence>
<protein>
    <recommendedName>
        <fullName evidence="5 7">Arsenate reductase</fullName>
        <ecNumber evidence="4 7">1.20.4.1</ecNumber>
    </recommendedName>
</protein>
<accession>A0A4Q7V4S0</accession>
<keyword evidence="9" id="KW-1185">Reference proteome</keyword>
<evidence type="ECO:0000256" key="5">
    <source>
        <dbReference type="ARBA" id="ARBA00039879"/>
    </source>
</evidence>
<dbReference type="RefSeq" id="WP_130305131.1">
    <property type="nucleotide sequence ID" value="NZ_SHKO01000005.1"/>
</dbReference>
<dbReference type="NCBIfam" id="TIGR00014">
    <property type="entry name" value="arsC"/>
    <property type="match status" value="1"/>
</dbReference>
<proteinExistence type="inferred from homology"/>
<comment type="similarity">
    <text evidence="1 6 7">Belongs to the ArsC family.</text>
</comment>
<dbReference type="PANTHER" id="PTHR30041">
    <property type="entry name" value="ARSENATE REDUCTASE"/>
    <property type="match status" value="1"/>
</dbReference>
<dbReference type="Pfam" id="PF03960">
    <property type="entry name" value="ArsC"/>
    <property type="match status" value="1"/>
</dbReference>
<keyword evidence="2" id="KW-0059">Arsenical resistance</keyword>